<dbReference type="SMART" id="SM00671">
    <property type="entry name" value="SEL1"/>
    <property type="match status" value="4"/>
</dbReference>
<protein>
    <recommendedName>
        <fullName evidence="4">Sel1 repeat family protein</fullName>
    </recommendedName>
</protein>
<dbReference type="SUPFAM" id="SSF81901">
    <property type="entry name" value="HCP-like"/>
    <property type="match status" value="1"/>
</dbReference>
<dbReference type="RefSeq" id="WP_055734798.1">
    <property type="nucleotide sequence ID" value="NZ_BMDY01000006.1"/>
</dbReference>
<dbReference type="InterPro" id="IPR050767">
    <property type="entry name" value="Sel1_AlgK"/>
</dbReference>
<dbReference type="Gene3D" id="1.25.40.10">
    <property type="entry name" value="Tetratricopeptide repeat domain"/>
    <property type="match status" value="1"/>
</dbReference>
<dbReference type="PANTHER" id="PTHR11102">
    <property type="entry name" value="SEL-1-LIKE PROTEIN"/>
    <property type="match status" value="1"/>
</dbReference>
<dbReference type="EMBL" id="BMDY01000006">
    <property type="protein sequence ID" value="GGB00725.1"/>
    <property type="molecule type" value="Genomic_DNA"/>
</dbReference>
<name>A0ABQ1HZ13_9ALTE</name>
<keyword evidence="1" id="KW-0732">Signal</keyword>
<evidence type="ECO:0000313" key="3">
    <source>
        <dbReference type="Proteomes" id="UP000651977"/>
    </source>
</evidence>
<sequence>MNKLVIWCLAGLSLVLSSVLSVQAKEQSAATDLQLQSWCSRLKKQQSCYNLHLQLAAQGRAESAYWIAKAKAKGLFEEADLAEAAKYYQIASDQLHPYASRELGLLVYHGVTGKRDYAQALRLFEQAIEQGNSESLWALGRMYHFGRGVEQDYQKAFELFHLSAQRGSKSAASTLAYYYKHGLGTNPDAALAHYWENKADVTKLVTWNRSIPDYR</sequence>
<feature type="signal peptide" evidence="1">
    <location>
        <begin position="1"/>
        <end position="24"/>
    </location>
</feature>
<dbReference type="InterPro" id="IPR011990">
    <property type="entry name" value="TPR-like_helical_dom_sf"/>
</dbReference>
<keyword evidence="3" id="KW-1185">Reference proteome</keyword>
<accession>A0ABQ1HZ13</accession>
<evidence type="ECO:0000313" key="2">
    <source>
        <dbReference type="EMBL" id="GGB00725.1"/>
    </source>
</evidence>
<dbReference type="InterPro" id="IPR006597">
    <property type="entry name" value="Sel1-like"/>
</dbReference>
<dbReference type="Pfam" id="PF08238">
    <property type="entry name" value="Sel1"/>
    <property type="match status" value="4"/>
</dbReference>
<dbReference type="PANTHER" id="PTHR11102:SF160">
    <property type="entry name" value="ERAD-ASSOCIATED E3 UBIQUITIN-PROTEIN LIGASE COMPONENT HRD3"/>
    <property type="match status" value="1"/>
</dbReference>
<gene>
    <name evidence="2" type="ORF">GCM10007414_12370</name>
</gene>
<evidence type="ECO:0000256" key="1">
    <source>
        <dbReference type="SAM" id="SignalP"/>
    </source>
</evidence>
<proteinExistence type="predicted"/>
<feature type="chain" id="PRO_5045480163" description="Sel1 repeat family protein" evidence="1">
    <location>
        <begin position="25"/>
        <end position="215"/>
    </location>
</feature>
<reference evidence="3" key="1">
    <citation type="journal article" date="2019" name="Int. J. Syst. Evol. Microbiol.">
        <title>The Global Catalogue of Microorganisms (GCM) 10K type strain sequencing project: providing services to taxonomists for standard genome sequencing and annotation.</title>
        <authorList>
            <consortium name="The Broad Institute Genomics Platform"/>
            <consortium name="The Broad Institute Genome Sequencing Center for Infectious Disease"/>
            <person name="Wu L."/>
            <person name="Ma J."/>
        </authorList>
    </citation>
    <scope>NUCLEOTIDE SEQUENCE [LARGE SCALE GENOMIC DNA]</scope>
    <source>
        <strain evidence="3">CGMCC 1.10131</strain>
    </source>
</reference>
<evidence type="ECO:0008006" key="4">
    <source>
        <dbReference type="Google" id="ProtNLM"/>
    </source>
</evidence>
<comment type="caution">
    <text evidence="2">The sequence shown here is derived from an EMBL/GenBank/DDBJ whole genome shotgun (WGS) entry which is preliminary data.</text>
</comment>
<dbReference type="Proteomes" id="UP000651977">
    <property type="component" value="Unassembled WGS sequence"/>
</dbReference>
<organism evidence="2 3">
    <name type="scientific">Agarivorans gilvus</name>
    <dbReference type="NCBI Taxonomy" id="680279"/>
    <lineage>
        <taxon>Bacteria</taxon>
        <taxon>Pseudomonadati</taxon>
        <taxon>Pseudomonadota</taxon>
        <taxon>Gammaproteobacteria</taxon>
        <taxon>Alteromonadales</taxon>
        <taxon>Alteromonadaceae</taxon>
        <taxon>Agarivorans</taxon>
    </lineage>
</organism>